<evidence type="ECO:0000313" key="2">
    <source>
        <dbReference type="EMBL" id="KAK0484832.1"/>
    </source>
</evidence>
<evidence type="ECO:0000313" key="3">
    <source>
        <dbReference type="Proteomes" id="UP001175227"/>
    </source>
</evidence>
<reference evidence="2" key="1">
    <citation type="submission" date="2023-06" db="EMBL/GenBank/DDBJ databases">
        <authorList>
            <consortium name="Lawrence Berkeley National Laboratory"/>
            <person name="Ahrendt S."/>
            <person name="Sahu N."/>
            <person name="Indic B."/>
            <person name="Wong-Bajracharya J."/>
            <person name="Merenyi Z."/>
            <person name="Ke H.-M."/>
            <person name="Monk M."/>
            <person name="Kocsube S."/>
            <person name="Drula E."/>
            <person name="Lipzen A."/>
            <person name="Balint B."/>
            <person name="Henrissat B."/>
            <person name="Andreopoulos B."/>
            <person name="Martin F.M."/>
            <person name="Harder C.B."/>
            <person name="Rigling D."/>
            <person name="Ford K.L."/>
            <person name="Foster G.D."/>
            <person name="Pangilinan J."/>
            <person name="Papanicolaou A."/>
            <person name="Barry K."/>
            <person name="LaButti K."/>
            <person name="Viragh M."/>
            <person name="Koriabine M."/>
            <person name="Yan M."/>
            <person name="Riley R."/>
            <person name="Champramary S."/>
            <person name="Plett K.L."/>
            <person name="Tsai I.J."/>
            <person name="Slot J."/>
            <person name="Sipos G."/>
            <person name="Plett J."/>
            <person name="Nagy L.G."/>
            <person name="Grigoriev I.V."/>
        </authorList>
    </citation>
    <scope>NUCLEOTIDE SEQUENCE</scope>
    <source>
        <strain evidence="2">ICMP 16352</strain>
    </source>
</reference>
<gene>
    <name evidence="2" type="ORF">IW261DRAFT_860365</name>
</gene>
<name>A0AA39PIE3_9AGAR</name>
<dbReference type="EMBL" id="JAUEPR010000005">
    <property type="protein sequence ID" value="KAK0484832.1"/>
    <property type="molecule type" value="Genomic_DNA"/>
</dbReference>
<proteinExistence type="predicted"/>
<organism evidence="2 3">
    <name type="scientific">Armillaria novae-zelandiae</name>
    <dbReference type="NCBI Taxonomy" id="153914"/>
    <lineage>
        <taxon>Eukaryota</taxon>
        <taxon>Fungi</taxon>
        <taxon>Dikarya</taxon>
        <taxon>Basidiomycota</taxon>
        <taxon>Agaricomycotina</taxon>
        <taxon>Agaricomycetes</taxon>
        <taxon>Agaricomycetidae</taxon>
        <taxon>Agaricales</taxon>
        <taxon>Marasmiineae</taxon>
        <taxon>Physalacriaceae</taxon>
        <taxon>Armillaria</taxon>
    </lineage>
</organism>
<protein>
    <submittedName>
        <fullName evidence="2">Uncharacterized protein</fullName>
    </submittedName>
</protein>
<keyword evidence="1" id="KW-0472">Membrane</keyword>
<keyword evidence="1" id="KW-1133">Transmembrane helix</keyword>
<dbReference type="AlphaFoldDB" id="A0AA39PIE3"/>
<evidence type="ECO:0000256" key="1">
    <source>
        <dbReference type="SAM" id="Phobius"/>
    </source>
</evidence>
<comment type="caution">
    <text evidence="2">The sequence shown here is derived from an EMBL/GenBank/DDBJ whole genome shotgun (WGS) entry which is preliminary data.</text>
</comment>
<dbReference type="Proteomes" id="UP001175227">
    <property type="component" value="Unassembled WGS sequence"/>
</dbReference>
<accession>A0AA39PIE3</accession>
<feature type="transmembrane region" description="Helical" evidence="1">
    <location>
        <begin position="44"/>
        <end position="66"/>
    </location>
</feature>
<keyword evidence="3" id="KW-1185">Reference proteome</keyword>
<sequence length="162" mass="18567">MNNRKMSRVHHAESCPELVRSLLPIIYHHYQFLSYPNAAHTDNFTIETGSVTAVVVLLNFVLFIVFLHQTPYVTPGLLVPKLYANFVYMALNSRFKIIGELNTYESSVDMSITAMMIRDIVSQSIDDTQPIHSRCQLAYYRAKHSMIFLKRAKSMIDHATAI</sequence>
<keyword evidence="1" id="KW-0812">Transmembrane</keyword>